<evidence type="ECO:0008006" key="4">
    <source>
        <dbReference type="Google" id="ProtNLM"/>
    </source>
</evidence>
<comment type="caution">
    <text evidence="2">The sequence shown here is derived from an EMBL/GenBank/DDBJ whole genome shotgun (WGS) entry which is preliminary data.</text>
</comment>
<name>A0A5C5YWV3_9BACT</name>
<proteinExistence type="predicted"/>
<accession>A0A5C5YWV3</accession>
<evidence type="ECO:0000313" key="3">
    <source>
        <dbReference type="Proteomes" id="UP000315010"/>
    </source>
</evidence>
<keyword evidence="1" id="KW-1133">Transmembrane helix</keyword>
<dbReference type="AlphaFoldDB" id="A0A5C5YWV3"/>
<feature type="transmembrane region" description="Helical" evidence="1">
    <location>
        <begin position="43"/>
        <end position="68"/>
    </location>
</feature>
<keyword evidence="1" id="KW-0472">Membrane</keyword>
<gene>
    <name evidence="2" type="ORF">CA13_08940</name>
</gene>
<dbReference type="EMBL" id="SJPJ01000001">
    <property type="protein sequence ID" value="TWT79492.1"/>
    <property type="molecule type" value="Genomic_DNA"/>
</dbReference>
<keyword evidence="3" id="KW-1185">Reference proteome</keyword>
<keyword evidence="1" id="KW-0812">Transmembrane</keyword>
<reference evidence="2 3" key="1">
    <citation type="submission" date="2019-02" db="EMBL/GenBank/DDBJ databases">
        <title>Deep-cultivation of Planctomycetes and their phenomic and genomic characterization uncovers novel biology.</title>
        <authorList>
            <person name="Wiegand S."/>
            <person name="Jogler M."/>
            <person name="Boedeker C."/>
            <person name="Pinto D."/>
            <person name="Vollmers J."/>
            <person name="Rivas-Marin E."/>
            <person name="Kohn T."/>
            <person name="Peeters S.H."/>
            <person name="Heuer A."/>
            <person name="Rast P."/>
            <person name="Oberbeckmann S."/>
            <person name="Bunk B."/>
            <person name="Jeske O."/>
            <person name="Meyerdierks A."/>
            <person name="Storesund J.E."/>
            <person name="Kallscheuer N."/>
            <person name="Luecker S."/>
            <person name="Lage O.M."/>
            <person name="Pohl T."/>
            <person name="Merkel B.J."/>
            <person name="Hornburger P."/>
            <person name="Mueller R.-W."/>
            <person name="Bruemmer F."/>
            <person name="Labrenz M."/>
            <person name="Spormann A.M."/>
            <person name="Op Den Camp H."/>
            <person name="Overmann J."/>
            <person name="Amann R."/>
            <person name="Jetten M.S.M."/>
            <person name="Mascher T."/>
            <person name="Medema M.H."/>
            <person name="Devos D.P."/>
            <person name="Kaster A.-K."/>
            <person name="Ovreas L."/>
            <person name="Rohde M."/>
            <person name="Galperin M.Y."/>
            <person name="Jogler C."/>
        </authorList>
    </citation>
    <scope>NUCLEOTIDE SEQUENCE [LARGE SCALE GENOMIC DNA]</scope>
    <source>
        <strain evidence="2 3">CA13</strain>
    </source>
</reference>
<evidence type="ECO:0000256" key="1">
    <source>
        <dbReference type="SAM" id="Phobius"/>
    </source>
</evidence>
<dbReference type="RefSeq" id="WP_146394700.1">
    <property type="nucleotide sequence ID" value="NZ_SJPJ01000001.1"/>
</dbReference>
<evidence type="ECO:0000313" key="2">
    <source>
        <dbReference type="EMBL" id="TWT79492.1"/>
    </source>
</evidence>
<organism evidence="2 3">
    <name type="scientific">Novipirellula herctigrandis</name>
    <dbReference type="NCBI Taxonomy" id="2527986"/>
    <lineage>
        <taxon>Bacteria</taxon>
        <taxon>Pseudomonadati</taxon>
        <taxon>Planctomycetota</taxon>
        <taxon>Planctomycetia</taxon>
        <taxon>Pirellulales</taxon>
        <taxon>Pirellulaceae</taxon>
        <taxon>Novipirellula</taxon>
    </lineage>
</organism>
<dbReference type="Proteomes" id="UP000315010">
    <property type="component" value="Unassembled WGS sequence"/>
</dbReference>
<protein>
    <recommendedName>
        <fullName evidence="4">PH domain-containing protein</fullName>
    </recommendedName>
</protein>
<dbReference type="OrthoDB" id="5191452at2"/>
<sequence length="146" mass="16184">MEAPIATAYCGRKHKVMTLALAVVSIALLGTMAATEGLADLRSVLAAATLGMILGCPIVVMFLEFWFVRVDVSRDCISCQSPWRRDRVIPMADVTGIDFAVWAQWYRVHTNSHGTIRLHGYLLGLYDVLDALESAGHSFPRVRHVR</sequence>